<accession>A0A542ZG84</accession>
<name>A0A542ZG84_9MICO</name>
<dbReference type="Proteomes" id="UP000319514">
    <property type="component" value="Unassembled WGS sequence"/>
</dbReference>
<evidence type="ECO:0000313" key="3">
    <source>
        <dbReference type="EMBL" id="TQL59342.1"/>
    </source>
</evidence>
<dbReference type="Gene3D" id="3.40.50.620">
    <property type="entry name" value="HUPs"/>
    <property type="match status" value="1"/>
</dbReference>
<sequence>MVVGVDGSEASLAAVRWAVDEGRARGCPVLAVIGWSYHPTWSYTTVGNMYPAPSAVLPSSWDPIMTDPPPPEHETEVDAEAAVRNAADATVTQVLEEDEKAGRTPVKVTTEAVEGHPAQVLLDAVTPADVLVVGSRGHGGVAGALLGSVTQHVVNHALCPVVVIPHGR</sequence>
<dbReference type="EMBL" id="VFOQ01000001">
    <property type="protein sequence ID" value="TQL59342.1"/>
    <property type="molecule type" value="Genomic_DNA"/>
</dbReference>
<proteinExistence type="inferred from homology"/>
<dbReference type="InterPro" id="IPR006015">
    <property type="entry name" value="Universal_stress_UspA"/>
</dbReference>
<dbReference type="PRINTS" id="PR01438">
    <property type="entry name" value="UNVRSLSTRESS"/>
</dbReference>
<evidence type="ECO:0000259" key="2">
    <source>
        <dbReference type="Pfam" id="PF00582"/>
    </source>
</evidence>
<organism evidence="3 4">
    <name type="scientific">Oryzihumus leptocrescens</name>
    <dbReference type="NCBI Taxonomy" id="297536"/>
    <lineage>
        <taxon>Bacteria</taxon>
        <taxon>Bacillati</taxon>
        <taxon>Actinomycetota</taxon>
        <taxon>Actinomycetes</taxon>
        <taxon>Micrococcales</taxon>
        <taxon>Intrasporangiaceae</taxon>
        <taxon>Oryzihumus</taxon>
    </lineage>
</organism>
<evidence type="ECO:0000256" key="1">
    <source>
        <dbReference type="ARBA" id="ARBA00008791"/>
    </source>
</evidence>
<dbReference type="CDD" id="cd23659">
    <property type="entry name" value="USP_At3g01520-like"/>
    <property type="match status" value="1"/>
</dbReference>
<dbReference type="PANTHER" id="PTHR46553">
    <property type="entry name" value="ADENINE NUCLEOTIDE ALPHA HYDROLASES-LIKE SUPERFAMILY PROTEIN"/>
    <property type="match status" value="1"/>
</dbReference>
<dbReference type="SUPFAM" id="SSF52402">
    <property type="entry name" value="Adenine nucleotide alpha hydrolases-like"/>
    <property type="match status" value="1"/>
</dbReference>
<keyword evidence="4" id="KW-1185">Reference proteome</keyword>
<dbReference type="PANTHER" id="PTHR46553:SF3">
    <property type="entry name" value="ADENINE NUCLEOTIDE ALPHA HYDROLASES-LIKE SUPERFAMILY PROTEIN"/>
    <property type="match status" value="1"/>
</dbReference>
<dbReference type="AlphaFoldDB" id="A0A542ZG84"/>
<feature type="domain" description="UspA" evidence="2">
    <location>
        <begin position="2"/>
        <end position="35"/>
    </location>
</feature>
<comment type="caution">
    <text evidence="3">The sequence shown here is derived from an EMBL/GenBank/DDBJ whole genome shotgun (WGS) entry which is preliminary data.</text>
</comment>
<evidence type="ECO:0000313" key="4">
    <source>
        <dbReference type="Proteomes" id="UP000319514"/>
    </source>
</evidence>
<comment type="similarity">
    <text evidence="1">Belongs to the universal stress protein A family.</text>
</comment>
<gene>
    <name evidence="3" type="ORF">FB474_0696</name>
</gene>
<dbReference type="InterPro" id="IPR006016">
    <property type="entry name" value="UspA"/>
</dbReference>
<protein>
    <submittedName>
        <fullName evidence="3">Nucleotide-binding universal stress UspA family protein</fullName>
    </submittedName>
</protein>
<reference evidence="3 4" key="1">
    <citation type="submission" date="2019-06" db="EMBL/GenBank/DDBJ databases">
        <title>Sequencing the genomes of 1000 actinobacteria strains.</title>
        <authorList>
            <person name="Klenk H.-P."/>
        </authorList>
    </citation>
    <scope>NUCLEOTIDE SEQUENCE [LARGE SCALE GENOMIC DNA]</scope>
    <source>
        <strain evidence="3 4">DSM 18082</strain>
    </source>
</reference>
<dbReference type="InterPro" id="IPR014729">
    <property type="entry name" value="Rossmann-like_a/b/a_fold"/>
</dbReference>
<dbReference type="Pfam" id="PF00582">
    <property type="entry name" value="Usp"/>
    <property type="match status" value="2"/>
</dbReference>
<feature type="domain" description="UspA" evidence="2">
    <location>
        <begin position="71"/>
        <end position="165"/>
    </location>
</feature>